<dbReference type="InterPro" id="IPR011055">
    <property type="entry name" value="Dup_hybrid_motif"/>
</dbReference>
<dbReference type="GO" id="GO:0016301">
    <property type="term" value="F:kinase activity"/>
    <property type="evidence" value="ECO:0007669"/>
    <property type="project" value="UniProtKB-KW"/>
</dbReference>
<dbReference type="Pfam" id="PF00358">
    <property type="entry name" value="PTS_EIIA_1"/>
    <property type="match status" value="1"/>
</dbReference>
<dbReference type="PANTHER" id="PTHR45008:SF1">
    <property type="entry name" value="PTS SYSTEM GLUCOSE-SPECIFIC EIIA COMPONENT"/>
    <property type="match status" value="1"/>
</dbReference>
<gene>
    <name evidence="9" type="ORF">KDK92_14955</name>
</gene>
<dbReference type="GO" id="GO:0005737">
    <property type="term" value="C:cytoplasm"/>
    <property type="evidence" value="ECO:0007669"/>
    <property type="project" value="UniProtKB-SubCell"/>
</dbReference>
<name>A0A9J6P5E9_9CLOT</name>
<feature type="compositionally biased region" description="Polar residues" evidence="7">
    <location>
        <begin position="20"/>
        <end position="37"/>
    </location>
</feature>
<evidence type="ECO:0000256" key="3">
    <source>
        <dbReference type="ARBA" id="ARBA00022597"/>
    </source>
</evidence>
<reference evidence="9" key="1">
    <citation type="journal article" date="2021" name="mSystems">
        <title>Bacteria and Archaea Synergistically Convert Glycine Betaine to Biogenic Methane in the Formosa Cold Seep of the South China Sea.</title>
        <authorList>
            <person name="Li L."/>
            <person name="Zhang W."/>
            <person name="Zhang S."/>
            <person name="Song L."/>
            <person name="Sun Q."/>
            <person name="Zhang H."/>
            <person name="Xiang H."/>
            <person name="Dong X."/>
        </authorList>
    </citation>
    <scope>NUCLEOTIDE SEQUENCE</scope>
    <source>
        <strain evidence="9">ZWT</strain>
    </source>
</reference>
<dbReference type="Proteomes" id="UP001056429">
    <property type="component" value="Unassembled WGS sequence"/>
</dbReference>
<dbReference type="InterPro" id="IPR001127">
    <property type="entry name" value="PTS_EIIA_1_perm"/>
</dbReference>
<dbReference type="PROSITE" id="PS00371">
    <property type="entry name" value="PTS_EIIA_TYPE_1_HIS"/>
    <property type="match status" value="1"/>
</dbReference>
<keyword evidence="2" id="KW-0813">Transport</keyword>
<keyword evidence="4" id="KW-0808">Transferase</keyword>
<evidence type="ECO:0000313" key="10">
    <source>
        <dbReference type="Proteomes" id="UP001056429"/>
    </source>
</evidence>
<evidence type="ECO:0000256" key="4">
    <source>
        <dbReference type="ARBA" id="ARBA00022679"/>
    </source>
</evidence>
<dbReference type="PANTHER" id="PTHR45008">
    <property type="entry name" value="PTS SYSTEM GLUCOSE-SPECIFIC EIIA COMPONENT"/>
    <property type="match status" value="1"/>
</dbReference>
<dbReference type="InterPro" id="IPR050890">
    <property type="entry name" value="PTS_EIIA_component"/>
</dbReference>
<evidence type="ECO:0000256" key="7">
    <source>
        <dbReference type="SAM" id="MobiDB-lite"/>
    </source>
</evidence>
<evidence type="ECO:0000256" key="5">
    <source>
        <dbReference type="ARBA" id="ARBA00022683"/>
    </source>
</evidence>
<feature type="domain" description="PTS EIIA type-1" evidence="8">
    <location>
        <begin position="63"/>
        <end position="167"/>
    </location>
</feature>
<dbReference type="EMBL" id="JAGSOJ010000003">
    <property type="protein sequence ID" value="MCM1991029.1"/>
    <property type="molecule type" value="Genomic_DNA"/>
</dbReference>
<dbReference type="AlphaFoldDB" id="A0A9J6P5E9"/>
<evidence type="ECO:0000313" key="9">
    <source>
        <dbReference type="EMBL" id="MCM1991029.1"/>
    </source>
</evidence>
<protein>
    <submittedName>
        <fullName evidence="9">PTS glucose transporter subunit IIA</fullName>
    </submittedName>
</protein>
<dbReference type="RefSeq" id="WP_338115273.1">
    <property type="nucleotide sequence ID" value="NZ_JAGSOJ010000003.1"/>
</dbReference>
<keyword evidence="3 9" id="KW-0762">Sugar transport</keyword>
<reference evidence="9" key="2">
    <citation type="submission" date="2021-04" db="EMBL/GenBank/DDBJ databases">
        <authorList>
            <person name="Dong X."/>
        </authorList>
    </citation>
    <scope>NUCLEOTIDE SEQUENCE</scope>
    <source>
        <strain evidence="9">ZWT</strain>
    </source>
</reference>
<dbReference type="PROSITE" id="PS51093">
    <property type="entry name" value="PTS_EIIA_TYPE_1"/>
    <property type="match status" value="1"/>
</dbReference>
<dbReference type="SUPFAM" id="SSF51261">
    <property type="entry name" value="Duplicated hybrid motif"/>
    <property type="match status" value="1"/>
</dbReference>
<comment type="subcellular location">
    <subcellularLocation>
        <location evidence="1">Cytoplasm</location>
    </subcellularLocation>
</comment>
<evidence type="ECO:0000256" key="1">
    <source>
        <dbReference type="ARBA" id="ARBA00004496"/>
    </source>
</evidence>
<keyword evidence="10" id="KW-1185">Reference proteome</keyword>
<dbReference type="Gene3D" id="2.70.70.10">
    <property type="entry name" value="Glucose Permease (Domain IIA)"/>
    <property type="match status" value="1"/>
</dbReference>
<dbReference type="GO" id="GO:0009401">
    <property type="term" value="P:phosphoenolpyruvate-dependent sugar phosphotransferase system"/>
    <property type="evidence" value="ECO:0007669"/>
    <property type="project" value="UniProtKB-KW"/>
</dbReference>
<evidence type="ECO:0000259" key="8">
    <source>
        <dbReference type="PROSITE" id="PS51093"/>
    </source>
</evidence>
<comment type="caution">
    <text evidence="9">The sequence shown here is derived from an EMBL/GenBank/DDBJ whole genome shotgun (WGS) entry which is preliminary data.</text>
</comment>
<keyword evidence="5" id="KW-0598">Phosphotransferase system</keyword>
<feature type="region of interest" description="Disordered" evidence="7">
    <location>
        <begin position="15"/>
        <end position="43"/>
    </location>
</feature>
<accession>A0A9J6P5E9</accession>
<keyword evidence="6" id="KW-0418">Kinase</keyword>
<dbReference type="FunFam" id="2.70.70.10:FF:000001">
    <property type="entry name" value="PTS system glucose-specific IIA component"/>
    <property type="match status" value="1"/>
</dbReference>
<dbReference type="NCBIfam" id="TIGR00830">
    <property type="entry name" value="PTBA"/>
    <property type="match status" value="1"/>
</dbReference>
<organism evidence="9 10">
    <name type="scientific">Oceanirhabdus seepicola</name>
    <dbReference type="NCBI Taxonomy" id="2828781"/>
    <lineage>
        <taxon>Bacteria</taxon>
        <taxon>Bacillati</taxon>
        <taxon>Bacillota</taxon>
        <taxon>Clostridia</taxon>
        <taxon>Eubacteriales</taxon>
        <taxon>Clostridiaceae</taxon>
        <taxon>Oceanirhabdus</taxon>
    </lineage>
</organism>
<proteinExistence type="predicted"/>
<evidence type="ECO:0000256" key="6">
    <source>
        <dbReference type="ARBA" id="ARBA00022777"/>
    </source>
</evidence>
<evidence type="ECO:0000256" key="2">
    <source>
        <dbReference type="ARBA" id="ARBA00022448"/>
    </source>
</evidence>
<sequence length="193" mass="20865">MSKNVFSILSKMFGKKQGKTVDNSSSKKTSDDMNISSKETKTSTEEFISPLEGRLLELSSVPDVVFSQKMMGDGFAIEPANGEIVSPITGTIATLFHTKHAIGLVSDNGREVLIHFGIDTVSLNGEGFTAHVKQGDKVNAGDKLVTVDLESIKDKVPSIISPIIFTNLKDGESVEITPNRKVSLKEKDIAIIK</sequence>